<dbReference type="InterPro" id="IPR006134">
    <property type="entry name" value="DNA-dir_DNA_pol_B_multi_dom"/>
</dbReference>
<dbReference type="Pfam" id="PF03104">
    <property type="entry name" value="DNA_pol_B_exo1"/>
    <property type="match status" value="1"/>
</dbReference>
<dbReference type="PANTHER" id="PTHR10322:SF23">
    <property type="entry name" value="DNA POLYMERASE DELTA CATALYTIC SUBUNIT"/>
    <property type="match status" value="1"/>
</dbReference>
<evidence type="ECO:0000256" key="1">
    <source>
        <dbReference type="ARBA" id="ARBA00005755"/>
    </source>
</evidence>
<dbReference type="GO" id="GO:0000166">
    <property type="term" value="F:nucleotide binding"/>
    <property type="evidence" value="ECO:0007669"/>
    <property type="project" value="InterPro"/>
</dbReference>
<proteinExistence type="inferred from homology"/>
<evidence type="ECO:0000256" key="11">
    <source>
        <dbReference type="ARBA" id="ARBA00049244"/>
    </source>
</evidence>
<dbReference type="GO" id="GO:0004518">
    <property type="term" value="F:nuclease activity"/>
    <property type="evidence" value="ECO:0007669"/>
    <property type="project" value="UniProtKB-KW"/>
</dbReference>
<dbReference type="InterPro" id="IPR043502">
    <property type="entry name" value="DNA/RNA_pol_sf"/>
</dbReference>
<evidence type="ECO:0000313" key="14">
    <source>
        <dbReference type="EMBL" id="AGM10802.1"/>
    </source>
</evidence>
<dbReference type="GO" id="GO:0006261">
    <property type="term" value="P:DNA-templated DNA replication"/>
    <property type="evidence" value="ECO:0007669"/>
    <property type="project" value="TreeGrafter"/>
</dbReference>
<evidence type="ECO:0000256" key="8">
    <source>
        <dbReference type="ARBA" id="ARBA00022932"/>
    </source>
</evidence>
<dbReference type="InterPro" id="IPR023211">
    <property type="entry name" value="DNA_pol_palm_dom_sf"/>
</dbReference>
<dbReference type="GO" id="GO:0016787">
    <property type="term" value="F:hydrolase activity"/>
    <property type="evidence" value="ECO:0007669"/>
    <property type="project" value="UniProtKB-KW"/>
</dbReference>
<dbReference type="Gene3D" id="3.30.420.10">
    <property type="entry name" value="Ribonuclease H-like superfamily/Ribonuclease H"/>
    <property type="match status" value="1"/>
</dbReference>
<dbReference type="GO" id="GO:0003677">
    <property type="term" value="F:DNA binding"/>
    <property type="evidence" value="ECO:0007669"/>
    <property type="project" value="UniProtKB-KW"/>
</dbReference>
<keyword evidence="5" id="KW-0235">DNA replication</keyword>
<evidence type="ECO:0000256" key="10">
    <source>
        <dbReference type="ARBA" id="ARBA00023125"/>
    </source>
</evidence>
<evidence type="ECO:0000256" key="2">
    <source>
        <dbReference type="ARBA" id="ARBA00012417"/>
    </source>
</evidence>
<dbReference type="Pfam" id="PF00136">
    <property type="entry name" value="DNA_pol_B"/>
    <property type="match status" value="1"/>
</dbReference>
<keyword evidence="6" id="KW-0540">Nuclease</keyword>
<dbReference type="PRINTS" id="PR00106">
    <property type="entry name" value="DNAPOLB"/>
</dbReference>
<dbReference type="RefSeq" id="YP_008058620.1">
    <property type="nucleotide sequence ID" value="NC_021321.1"/>
</dbReference>
<dbReference type="SUPFAM" id="SSF56672">
    <property type="entry name" value="DNA/RNA polymerases"/>
    <property type="match status" value="1"/>
</dbReference>
<dbReference type="GO" id="GO:0039693">
    <property type="term" value="P:viral DNA genome replication"/>
    <property type="evidence" value="ECO:0007669"/>
    <property type="project" value="UniProtKB-KW"/>
</dbReference>
<keyword evidence="15" id="KW-1185">Reference proteome</keyword>
<keyword evidence="8" id="KW-0239">DNA-directed DNA polymerase</keyword>
<dbReference type="InterPro" id="IPR006133">
    <property type="entry name" value="DNA-dir_DNA_pol_B_exonuc"/>
</dbReference>
<dbReference type="Proteomes" id="UP000202994">
    <property type="component" value="Segment"/>
</dbReference>
<dbReference type="SUPFAM" id="SSF53098">
    <property type="entry name" value="Ribonuclease H-like"/>
    <property type="match status" value="1"/>
</dbReference>
<dbReference type="GO" id="GO:0003887">
    <property type="term" value="F:DNA-directed DNA polymerase activity"/>
    <property type="evidence" value="ECO:0007669"/>
    <property type="project" value="UniProtKB-KW"/>
</dbReference>
<protein>
    <recommendedName>
        <fullName evidence="2">DNA-directed DNA polymerase</fullName>
        <ecNumber evidence="2">2.7.7.7</ecNumber>
    </recommendedName>
</protein>
<accession>R4TJI7</accession>
<feature type="domain" description="DNA-directed DNA polymerase family B exonuclease" evidence="13">
    <location>
        <begin position="107"/>
        <end position="276"/>
    </location>
</feature>
<dbReference type="InterPro" id="IPR012337">
    <property type="entry name" value="RNaseH-like_sf"/>
</dbReference>
<gene>
    <name evidence="14" type="primary">56</name>
    <name evidence="14" type="ORF">HRTV8_56</name>
</gene>
<comment type="catalytic activity">
    <reaction evidence="11">
        <text>DNA(n) + a 2'-deoxyribonucleoside 5'-triphosphate = DNA(n+1) + diphosphate</text>
        <dbReference type="Rhea" id="RHEA:22508"/>
        <dbReference type="Rhea" id="RHEA-COMP:17339"/>
        <dbReference type="Rhea" id="RHEA-COMP:17340"/>
        <dbReference type="ChEBI" id="CHEBI:33019"/>
        <dbReference type="ChEBI" id="CHEBI:61560"/>
        <dbReference type="ChEBI" id="CHEBI:173112"/>
        <dbReference type="EC" id="2.7.7.7"/>
    </reaction>
</comment>
<organism evidence="14 15">
    <name type="scientific">Halorubrum tailed phage 8</name>
    <dbReference type="NCBI Taxonomy" id="2847109"/>
    <lineage>
        <taxon>Viruses</taxon>
        <taxon>Duplodnaviria</taxon>
        <taxon>Heunggongvirae</taxon>
        <taxon>Uroviricota</taxon>
        <taxon>Caudoviricetes</taxon>
        <taxon>Thumleimavirales</taxon>
        <taxon>Hafunaviridae</taxon>
        <taxon>Haloferacalesvirus</taxon>
        <taxon>Haloferacalesvirus salis</taxon>
        <taxon>Haloferacalesvirus HRTV8</taxon>
    </lineage>
</organism>
<reference evidence="14 15" key="1">
    <citation type="submission" date="2012-12" db="EMBL/GenBank/DDBJ databases">
        <authorList>
            <person name="Sencilo A."/>
            <person name="Jacobs-Sera D."/>
            <person name="Russell D.A."/>
            <person name="Ko C."/>
            <person name="Atanasova N."/>
            <person name="Osterlund E."/>
            <person name="Oksanen H.M."/>
            <person name="Bamford D.H."/>
            <person name="Hatfull G.F."/>
            <person name="Roine E."/>
            <person name="Hendrix R.W."/>
        </authorList>
    </citation>
    <scope>NUCLEOTIDE SEQUENCE [LARGE SCALE GENOMIC DNA]</scope>
</reference>
<comment type="similarity">
    <text evidence="1">Belongs to the DNA polymerase type-B family.</text>
</comment>
<dbReference type="InterPro" id="IPR036397">
    <property type="entry name" value="RNaseH_sf"/>
</dbReference>
<name>R4TJI7_9CAUD</name>
<evidence type="ECO:0000256" key="5">
    <source>
        <dbReference type="ARBA" id="ARBA00022705"/>
    </source>
</evidence>
<dbReference type="PANTHER" id="PTHR10322">
    <property type="entry name" value="DNA POLYMERASE CATALYTIC SUBUNIT"/>
    <property type="match status" value="1"/>
</dbReference>
<dbReference type="Gene3D" id="3.30.342.10">
    <property type="entry name" value="DNA Polymerase, chain B, domain 1"/>
    <property type="match status" value="1"/>
</dbReference>
<dbReference type="InterPro" id="IPR050240">
    <property type="entry name" value="DNA_pol_type-B"/>
</dbReference>
<dbReference type="KEGG" id="vg:16194741"/>
<keyword evidence="10" id="KW-0238">DNA-binding</keyword>
<keyword evidence="4" id="KW-0548">Nucleotidyltransferase</keyword>
<dbReference type="InterPro" id="IPR042087">
    <property type="entry name" value="DNA_pol_B_thumb"/>
</dbReference>
<keyword evidence="3" id="KW-0808">Transferase</keyword>
<dbReference type="EC" id="2.7.7.7" evidence="2"/>
<dbReference type="GeneID" id="16194741"/>
<keyword evidence="9" id="KW-1194">Viral DNA replication</keyword>
<evidence type="ECO:0000259" key="13">
    <source>
        <dbReference type="Pfam" id="PF03104"/>
    </source>
</evidence>
<dbReference type="Gene3D" id="3.90.1600.10">
    <property type="entry name" value="Palm domain of DNA polymerase"/>
    <property type="match status" value="1"/>
</dbReference>
<keyword evidence="7" id="KW-0378">Hydrolase</keyword>
<dbReference type="InterPro" id="IPR006172">
    <property type="entry name" value="DNA-dir_DNA_pol_B"/>
</dbReference>
<sequence length="863" mass="97106">MDGAPASFKMKEIYVTNTELIYEDYTPKVKLFGRTEAGKHDSIVVENFPAYFYVPAEEKGKVDPFDNDHIEGYDDTEFTGLVDGDELAKVIVNNPKKTGEVASFFSKSWEADVDYTDRLRIDYNIKTGVRAPSGRVTPDELEPVEMDAPPRVLTFDIETDDRGEGFPDYGQARILSIVAHDNYTDEYVGFIDLDGHGLGERFPDADLDAVSHPSDLGLEHLDQLKFEPNERKMLTEFAKYVSEKDSDLVVGWNSNGFDTPFVIERMKERGVNADRLSRTGNAYTGYGGPTIQGRTCYDLMEAWKDTKFTKVSGALDNAAQMELEDAKIEHTDKGFYELYSENTRKFLNYNTKDVFLTVGINEAANVLAFKKALRDTIGLDFEQTTANNEFIEMMIRRKLYKEGYAGPTADPPEDTEKYDGAYVFPAFKGLKENVVGIDLASLYPNAIWMLNASPETKVDPLYVEEHDDGLYAVLEEGGDLVPVAKAANDVYFRLDFDGVFRELVDEALRLKEHAGEMKKDDSLSAEKKAEWAEEYSVRKTIVNSIYGVLGWVRFFLYDDDIAAAVTLTGQAVIKRTAKHVNEETVANVAYGDTDSNYIEFPPEWEQEKCLREAESITDELNNEVYVELAAEYGMPTDPCRFQIEIEMYASHFFMSGQKKFYAYVKVWDEGMDYDAQIKDGKGKLSISGYPCKKANTAQLTKEVQRETLETIVRGGSSDDIRRIIREGAERIDASNPDFDLIGIPGGLGKELEDYSWTNGTPKGASPRAAFYANKFIKDCNFGKGNTVKRVYLKHTTLEEDTLDVIGFERGAQLDDLRDRLTVDVKRMQDTLVRNPMVDILDAVDIDVDAAIEGQSQTGLAAFC</sequence>
<evidence type="ECO:0000259" key="12">
    <source>
        <dbReference type="Pfam" id="PF00136"/>
    </source>
</evidence>
<evidence type="ECO:0000256" key="7">
    <source>
        <dbReference type="ARBA" id="ARBA00022801"/>
    </source>
</evidence>
<evidence type="ECO:0000313" key="15">
    <source>
        <dbReference type="Proteomes" id="UP000202994"/>
    </source>
</evidence>
<evidence type="ECO:0000256" key="4">
    <source>
        <dbReference type="ARBA" id="ARBA00022695"/>
    </source>
</evidence>
<dbReference type="SMART" id="SM00486">
    <property type="entry name" value="POLBc"/>
    <property type="match status" value="1"/>
</dbReference>
<feature type="domain" description="DNA-directed DNA polymerase family B multifunctional" evidence="12">
    <location>
        <begin position="389"/>
        <end position="738"/>
    </location>
</feature>
<evidence type="ECO:0000256" key="6">
    <source>
        <dbReference type="ARBA" id="ARBA00022722"/>
    </source>
</evidence>
<evidence type="ECO:0000256" key="3">
    <source>
        <dbReference type="ARBA" id="ARBA00022679"/>
    </source>
</evidence>
<evidence type="ECO:0000256" key="9">
    <source>
        <dbReference type="ARBA" id="ARBA00023109"/>
    </source>
</evidence>
<dbReference type="OrthoDB" id="165at10239"/>
<dbReference type="EMBL" id="KC292020">
    <property type="protein sequence ID" value="AGM10802.1"/>
    <property type="molecule type" value="Genomic_DNA"/>
</dbReference>
<dbReference type="Gene3D" id="1.10.132.60">
    <property type="entry name" value="DNA polymerase family B, C-terminal domain"/>
    <property type="match status" value="1"/>
</dbReference>